<dbReference type="EMBL" id="CAACVR010000029">
    <property type="protein sequence ID" value="VEU22819.1"/>
    <property type="molecule type" value="Genomic_DNA"/>
</dbReference>
<dbReference type="AlphaFoldDB" id="A0A448YPF7"/>
<organism evidence="1 2">
    <name type="scientific">Brettanomyces naardenensis</name>
    <name type="common">Yeast</name>
    <dbReference type="NCBI Taxonomy" id="13370"/>
    <lineage>
        <taxon>Eukaryota</taxon>
        <taxon>Fungi</taxon>
        <taxon>Dikarya</taxon>
        <taxon>Ascomycota</taxon>
        <taxon>Saccharomycotina</taxon>
        <taxon>Pichiomycetes</taxon>
        <taxon>Pichiales</taxon>
        <taxon>Pichiaceae</taxon>
        <taxon>Brettanomyces</taxon>
    </lineage>
</organism>
<gene>
    <name evidence="1" type="ORF">BRENAR_LOCUS3550</name>
</gene>
<evidence type="ECO:0000313" key="2">
    <source>
        <dbReference type="Proteomes" id="UP000290900"/>
    </source>
</evidence>
<sequence length="75" mass="8339">MFVGRVTVISTGKISFVVCDTFSVLGVLFNYSSYYYSTEKKDKEESQTSAVLKGIKNCKSAALTDRENPYFSDSS</sequence>
<reference evidence="1 2" key="1">
    <citation type="submission" date="2018-12" db="EMBL/GenBank/DDBJ databases">
        <authorList>
            <person name="Tiukova I."/>
            <person name="Dainat J."/>
        </authorList>
    </citation>
    <scope>NUCLEOTIDE SEQUENCE [LARGE SCALE GENOMIC DNA]</scope>
</reference>
<name>A0A448YPF7_BRENA</name>
<accession>A0A448YPF7</accession>
<proteinExistence type="predicted"/>
<evidence type="ECO:0000313" key="1">
    <source>
        <dbReference type="EMBL" id="VEU22819.1"/>
    </source>
</evidence>
<keyword evidence="2" id="KW-1185">Reference proteome</keyword>
<protein>
    <submittedName>
        <fullName evidence="1">DEKNAAC103888</fullName>
    </submittedName>
</protein>
<dbReference type="InParanoid" id="A0A448YPF7"/>
<dbReference type="Proteomes" id="UP000290900">
    <property type="component" value="Unassembled WGS sequence"/>
</dbReference>